<dbReference type="GO" id="GO:0005737">
    <property type="term" value="C:cytoplasm"/>
    <property type="evidence" value="ECO:0007669"/>
    <property type="project" value="UniProtKB-ARBA"/>
</dbReference>
<dbReference type="FunCoup" id="A0A2T3B6H8">
    <property type="interactions" value="106"/>
</dbReference>
<dbReference type="Pfam" id="PF14497">
    <property type="entry name" value="GST_C_3"/>
    <property type="match status" value="1"/>
</dbReference>
<evidence type="ECO:0000256" key="2">
    <source>
        <dbReference type="ARBA" id="ARBA00012452"/>
    </source>
</evidence>
<gene>
    <name evidence="7" type="ORF">M430DRAFT_34264</name>
</gene>
<dbReference type="SFLD" id="SFLDG00358">
    <property type="entry name" value="Main_(cytGST)"/>
    <property type="match status" value="1"/>
</dbReference>
<dbReference type="Gene3D" id="3.40.30.10">
    <property type="entry name" value="Glutaredoxin"/>
    <property type="match status" value="1"/>
</dbReference>
<dbReference type="Pfam" id="PF13409">
    <property type="entry name" value="GST_N_2"/>
    <property type="match status" value="1"/>
</dbReference>
<feature type="domain" description="GST C-terminal" evidence="6">
    <location>
        <begin position="118"/>
        <end position="259"/>
    </location>
</feature>
<dbReference type="RefSeq" id="XP_024722530.1">
    <property type="nucleotide sequence ID" value="XM_024866517.1"/>
</dbReference>
<dbReference type="InterPro" id="IPR040079">
    <property type="entry name" value="Glutathione_S-Trfase"/>
</dbReference>
<evidence type="ECO:0000259" key="5">
    <source>
        <dbReference type="PROSITE" id="PS50404"/>
    </source>
</evidence>
<organism evidence="7 8">
    <name type="scientific">Amorphotheca resinae ATCC 22711</name>
    <dbReference type="NCBI Taxonomy" id="857342"/>
    <lineage>
        <taxon>Eukaryota</taxon>
        <taxon>Fungi</taxon>
        <taxon>Dikarya</taxon>
        <taxon>Ascomycota</taxon>
        <taxon>Pezizomycotina</taxon>
        <taxon>Leotiomycetes</taxon>
        <taxon>Helotiales</taxon>
        <taxon>Amorphothecaceae</taxon>
        <taxon>Amorphotheca</taxon>
    </lineage>
</organism>
<evidence type="ECO:0000256" key="4">
    <source>
        <dbReference type="ARBA" id="ARBA00047960"/>
    </source>
</evidence>
<dbReference type="SFLD" id="SFLDS00019">
    <property type="entry name" value="Glutathione_Transferase_(cytos"/>
    <property type="match status" value="1"/>
</dbReference>
<protein>
    <recommendedName>
        <fullName evidence="2">glutathione transferase</fullName>
        <ecNumber evidence="2">2.5.1.18</ecNumber>
    </recommendedName>
</protein>
<dbReference type="Proteomes" id="UP000241818">
    <property type="component" value="Unassembled WGS sequence"/>
</dbReference>
<keyword evidence="8" id="KW-1185">Reference proteome</keyword>
<proteinExistence type="inferred from homology"/>
<dbReference type="OrthoDB" id="2098326at2759"/>
<comment type="catalytic activity">
    <reaction evidence="4">
        <text>RX + glutathione = an S-substituted glutathione + a halide anion + H(+)</text>
        <dbReference type="Rhea" id="RHEA:16437"/>
        <dbReference type="ChEBI" id="CHEBI:15378"/>
        <dbReference type="ChEBI" id="CHEBI:16042"/>
        <dbReference type="ChEBI" id="CHEBI:17792"/>
        <dbReference type="ChEBI" id="CHEBI:57925"/>
        <dbReference type="ChEBI" id="CHEBI:90779"/>
        <dbReference type="EC" id="2.5.1.18"/>
    </reaction>
</comment>
<dbReference type="PROSITE" id="PS50404">
    <property type="entry name" value="GST_NTER"/>
    <property type="match status" value="1"/>
</dbReference>
<dbReference type="CDD" id="cd03046">
    <property type="entry name" value="GST_N_GTT1_like"/>
    <property type="match status" value="1"/>
</dbReference>
<dbReference type="GeneID" id="36574598"/>
<dbReference type="CDD" id="cd03189">
    <property type="entry name" value="GST_C_GTT1_like"/>
    <property type="match status" value="1"/>
</dbReference>
<dbReference type="PANTHER" id="PTHR44051:SF9">
    <property type="entry name" value="GLUTATHIONE S-TRANSFERASE 1"/>
    <property type="match status" value="1"/>
</dbReference>
<dbReference type="AlphaFoldDB" id="A0A2T3B6H8"/>
<dbReference type="SUPFAM" id="SSF47616">
    <property type="entry name" value="GST C-terminal domain-like"/>
    <property type="match status" value="1"/>
</dbReference>
<dbReference type="SUPFAM" id="SSF52833">
    <property type="entry name" value="Thioredoxin-like"/>
    <property type="match status" value="1"/>
</dbReference>
<dbReference type="GO" id="GO:0004364">
    <property type="term" value="F:glutathione transferase activity"/>
    <property type="evidence" value="ECO:0007669"/>
    <property type="project" value="UniProtKB-EC"/>
</dbReference>
<dbReference type="GO" id="GO:0004602">
    <property type="term" value="F:glutathione peroxidase activity"/>
    <property type="evidence" value="ECO:0007669"/>
    <property type="project" value="UniProtKB-ARBA"/>
</dbReference>
<evidence type="ECO:0000259" key="6">
    <source>
        <dbReference type="PROSITE" id="PS50405"/>
    </source>
</evidence>
<sequence>MASSTTAIEQPKIKLYWLDQSRSQRIVWLLEELKLPYEVEIFHRDKKTKFAPPELKKIHALGKSPVLSVTPPGSSSSQPVIIAESAFIVEYLLDHFSSGSTLLPKRYREGQDGKLGGETEEWMRFRYYMHYAEGSLMTLMLVSLLALQIKNSPVPFFLKPITRAVAGKIQSGFLDSNFKTHFSFLEAQLASAPGGGPYLCGPNLTGADIMLSFPLMAGRGTVGLTKEDYPKLHAYVDRLEAEPGYKRAVEKIIELDGKFEVFNV</sequence>
<evidence type="ECO:0000313" key="7">
    <source>
        <dbReference type="EMBL" id="PSS22375.1"/>
    </source>
</evidence>
<dbReference type="InterPro" id="IPR036249">
    <property type="entry name" value="Thioredoxin-like_sf"/>
</dbReference>
<evidence type="ECO:0000256" key="1">
    <source>
        <dbReference type="ARBA" id="ARBA00007409"/>
    </source>
</evidence>
<dbReference type="Gene3D" id="1.20.1050.10">
    <property type="match status" value="1"/>
</dbReference>
<comment type="similarity">
    <text evidence="1">Belongs to the GST superfamily.</text>
</comment>
<dbReference type="STRING" id="857342.A0A2T3B6H8"/>
<dbReference type="FunFam" id="3.40.30.10:FF:000156">
    <property type="entry name" value="Glutathione S-transferase 1"/>
    <property type="match status" value="1"/>
</dbReference>
<dbReference type="PROSITE" id="PS50405">
    <property type="entry name" value="GST_CTER"/>
    <property type="match status" value="1"/>
</dbReference>
<keyword evidence="3" id="KW-0808">Transferase</keyword>
<evidence type="ECO:0000313" key="8">
    <source>
        <dbReference type="Proteomes" id="UP000241818"/>
    </source>
</evidence>
<reference evidence="7 8" key="1">
    <citation type="journal article" date="2018" name="New Phytol.">
        <title>Comparative genomics and transcriptomics depict ericoid mycorrhizal fungi as versatile saprotrophs and plant mutualists.</title>
        <authorList>
            <person name="Martino E."/>
            <person name="Morin E."/>
            <person name="Grelet G.A."/>
            <person name="Kuo A."/>
            <person name="Kohler A."/>
            <person name="Daghino S."/>
            <person name="Barry K.W."/>
            <person name="Cichocki N."/>
            <person name="Clum A."/>
            <person name="Dockter R.B."/>
            <person name="Hainaut M."/>
            <person name="Kuo R.C."/>
            <person name="LaButti K."/>
            <person name="Lindahl B.D."/>
            <person name="Lindquist E.A."/>
            <person name="Lipzen A."/>
            <person name="Khouja H.R."/>
            <person name="Magnuson J."/>
            <person name="Murat C."/>
            <person name="Ohm R.A."/>
            <person name="Singer S.W."/>
            <person name="Spatafora J.W."/>
            <person name="Wang M."/>
            <person name="Veneault-Fourrey C."/>
            <person name="Henrissat B."/>
            <person name="Grigoriev I.V."/>
            <person name="Martin F.M."/>
            <person name="Perotto S."/>
        </authorList>
    </citation>
    <scope>NUCLEOTIDE SEQUENCE [LARGE SCALE GENOMIC DNA]</scope>
    <source>
        <strain evidence="7 8">ATCC 22711</strain>
    </source>
</reference>
<dbReference type="InterPro" id="IPR004046">
    <property type="entry name" value="GST_C"/>
</dbReference>
<dbReference type="EC" id="2.5.1.18" evidence="2"/>
<feature type="domain" description="GST N-terminal" evidence="5">
    <location>
        <begin position="10"/>
        <end position="100"/>
    </location>
</feature>
<evidence type="ECO:0000256" key="3">
    <source>
        <dbReference type="ARBA" id="ARBA00022679"/>
    </source>
</evidence>
<accession>A0A2T3B6H8</accession>
<dbReference type="InterPro" id="IPR004045">
    <property type="entry name" value="Glutathione_S-Trfase_N"/>
</dbReference>
<name>A0A2T3B6H8_AMORE</name>
<dbReference type="InParanoid" id="A0A2T3B6H8"/>
<dbReference type="InterPro" id="IPR010987">
    <property type="entry name" value="Glutathione-S-Trfase_C-like"/>
</dbReference>
<dbReference type="InterPro" id="IPR036282">
    <property type="entry name" value="Glutathione-S-Trfase_C_sf"/>
</dbReference>
<dbReference type="PANTHER" id="PTHR44051">
    <property type="entry name" value="GLUTATHIONE S-TRANSFERASE-RELATED"/>
    <property type="match status" value="1"/>
</dbReference>
<dbReference type="EMBL" id="KZ679009">
    <property type="protein sequence ID" value="PSS22375.1"/>
    <property type="molecule type" value="Genomic_DNA"/>
</dbReference>